<dbReference type="PATRIC" id="fig|270351.10.peg.3533"/>
<organism evidence="10 11">
    <name type="scientific">Methylobacterium aquaticum</name>
    <dbReference type="NCBI Taxonomy" id="270351"/>
    <lineage>
        <taxon>Bacteria</taxon>
        <taxon>Pseudomonadati</taxon>
        <taxon>Pseudomonadota</taxon>
        <taxon>Alphaproteobacteria</taxon>
        <taxon>Hyphomicrobiales</taxon>
        <taxon>Methylobacteriaceae</taxon>
        <taxon>Methylobacterium</taxon>
    </lineage>
</organism>
<dbReference type="RefSeq" id="WP_060847808.1">
    <property type="nucleotide sequence ID" value="NZ_AP014704.1"/>
</dbReference>
<comment type="similarity">
    <text evidence="2">Belongs to the ABC transporter superfamily.</text>
</comment>
<keyword evidence="3" id="KW-0813">Transport</keyword>
<dbReference type="Pfam" id="PF08352">
    <property type="entry name" value="oligo_HPY"/>
    <property type="match status" value="1"/>
</dbReference>
<dbReference type="SUPFAM" id="SSF52540">
    <property type="entry name" value="P-loop containing nucleoside triphosphate hydrolases"/>
    <property type="match status" value="1"/>
</dbReference>
<evidence type="ECO:0000313" key="10">
    <source>
        <dbReference type="EMBL" id="BAQ46754.1"/>
    </source>
</evidence>
<dbReference type="InterPro" id="IPR050388">
    <property type="entry name" value="ABC_Ni/Peptide_Import"/>
</dbReference>
<dbReference type="GO" id="GO:0015833">
    <property type="term" value="P:peptide transport"/>
    <property type="evidence" value="ECO:0007669"/>
    <property type="project" value="InterPro"/>
</dbReference>
<keyword evidence="6 10" id="KW-0067">ATP-binding</keyword>
<dbReference type="GO" id="GO:0005524">
    <property type="term" value="F:ATP binding"/>
    <property type="evidence" value="ECO:0007669"/>
    <property type="project" value="UniProtKB-KW"/>
</dbReference>
<dbReference type="Proteomes" id="UP000061432">
    <property type="component" value="Chromosome"/>
</dbReference>
<dbReference type="CDD" id="cd03257">
    <property type="entry name" value="ABC_NikE_OppD_transporters"/>
    <property type="match status" value="1"/>
</dbReference>
<reference evidence="10 11" key="1">
    <citation type="journal article" date="2015" name="Genome Announc.">
        <title>Complete Genome Sequence of Methylobacterium aquaticum Strain 22A, Isolated from Racomitrium japonicum Moss.</title>
        <authorList>
            <person name="Tani A."/>
            <person name="Ogura Y."/>
            <person name="Hayashi T."/>
            <person name="Kimbara K."/>
        </authorList>
    </citation>
    <scope>NUCLEOTIDE SEQUENCE [LARGE SCALE GENOMIC DNA]</scope>
    <source>
        <strain evidence="10 11">MA-22A</strain>
    </source>
</reference>
<feature type="region of interest" description="Disordered" evidence="8">
    <location>
        <begin position="317"/>
        <end position="353"/>
    </location>
</feature>
<dbReference type="NCBIfam" id="TIGR01727">
    <property type="entry name" value="oligo_HPY"/>
    <property type="match status" value="1"/>
</dbReference>
<dbReference type="AlphaFoldDB" id="A0A0C6FND4"/>
<dbReference type="KEGG" id="maqu:Maq22A_c18315"/>
<protein>
    <submittedName>
        <fullName evidence="10">Peptide ABC transporter ATP-binding protein</fullName>
    </submittedName>
</protein>
<keyword evidence="5" id="KW-0547">Nucleotide-binding</keyword>
<feature type="domain" description="ABC transporter" evidence="9">
    <location>
        <begin position="4"/>
        <end position="254"/>
    </location>
</feature>
<dbReference type="Pfam" id="PF00005">
    <property type="entry name" value="ABC_tran"/>
    <property type="match status" value="1"/>
</dbReference>
<accession>A0A0C6FND4</accession>
<evidence type="ECO:0000256" key="7">
    <source>
        <dbReference type="ARBA" id="ARBA00023136"/>
    </source>
</evidence>
<dbReference type="GO" id="GO:0005886">
    <property type="term" value="C:plasma membrane"/>
    <property type="evidence" value="ECO:0007669"/>
    <property type="project" value="UniProtKB-SubCell"/>
</dbReference>
<evidence type="ECO:0000256" key="4">
    <source>
        <dbReference type="ARBA" id="ARBA00022475"/>
    </source>
</evidence>
<evidence type="ECO:0000256" key="6">
    <source>
        <dbReference type="ARBA" id="ARBA00022840"/>
    </source>
</evidence>
<dbReference type="GO" id="GO:0055085">
    <property type="term" value="P:transmembrane transport"/>
    <property type="evidence" value="ECO:0007669"/>
    <property type="project" value="UniProtKB-ARBA"/>
</dbReference>
<keyword evidence="4" id="KW-1003">Cell membrane</keyword>
<feature type="compositionally biased region" description="Basic and acidic residues" evidence="8">
    <location>
        <begin position="320"/>
        <end position="331"/>
    </location>
</feature>
<evidence type="ECO:0000256" key="8">
    <source>
        <dbReference type="SAM" id="MobiDB-lite"/>
    </source>
</evidence>
<dbReference type="EMBL" id="AP014704">
    <property type="protein sequence ID" value="BAQ46754.1"/>
    <property type="molecule type" value="Genomic_DNA"/>
</dbReference>
<dbReference type="SMART" id="SM00382">
    <property type="entry name" value="AAA"/>
    <property type="match status" value="1"/>
</dbReference>
<dbReference type="InterPro" id="IPR003439">
    <property type="entry name" value="ABC_transporter-like_ATP-bd"/>
</dbReference>
<evidence type="ECO:0000256" key="1">
    <source>
        <dbReference type="ARBA" id="ARBA00004417"/>
    </source>
</evidence>
<dbReference type="PANTHER" id="PTHR43297">
    <property type="entry name" value="OLIGOPEPTIDE TRANSPORT ATP-BINDING PROTEIN APPD"/>
    <property type="match status" value="1"/>
</dbReference>
<dbReference type="InterPro" id="IPR027417">
    <property type="entry name" value="P-loop_NTPase"/>
</dbReference>
<evidence type="ECO:0000259" key="9">
    <source>
        <dbReference type="PROSITE" id="PS50893"/>
    </source>
</evidence>
<comment type="subcellular location">
    <subcellularLocation>
        <location evidence="1">Cell inner membrane</location>
        <topology evidence="1">Peripheral membrane protein</topology>
    </subcellularLocation>
</comment>
<reference evidence="11" key="2">
    <citation type="submission" date="2015-01" db="EMBL/GenBank/DDBJ databases">
        <title>Complete genome sequence of Methylobacterium aquaticum strain 22A.</title>
        <authorList>
            <person name="Tani A."/>
            <person name="Ogura Y."/>
            <person name="Hayashi T."/>
        </authorList>
    </citation>
    <scope>NUCLEOTIDE SEQUENCE [LARGE SCALE GENOMIC DNA]</scope>
    <source>
        <strain evidence="11">MA-22A</strain>
    </source>
</reference>
<dbReference type="PANTHER" id="PTHR43297:SF2">
    <property type="entry name" value="DIPEPTIDE TRANSPORT ATP-BINDING PROTEIN DPPD"/>
    <property type="match status" value="1"/>
</dbReference>
<dbReference type="InterPro" id="IPR013563">
    <property type="entry name" value="Oligopep_ABC_C"/>
</dbReference>
<name>A0A0C6FND4_9HYPH</name>
<evidence type="ECO:0000256" key="3">
    <source>
        <dbReference type="ARBA" id="ARBA00022448"/>
    </source>
</evidence>
<dbReference type="STRING" id="270351.Maq22A_c18315"/>
<evidence type="ECO:0000256" key="5">
    <source>
        <dbReference type="ARBA" id="ARBA00022741"/>
    </source>
</evidence>
<dbReference type="FunFam" id="3.40.50.300:FF:000016">
    <property type="entry name" value="Oligopeptide ABC transporter ATP-binding component"/>
    <property type="match status" value="1"/>
</dbReference>
<dbReference type="InterPro" id="IPR003593">
    <property type="entry name" value="AAA+_ATPase"/>
</dbReference>
<gene>
    <name evidence="10" type="primary">dppD</name>
    <name evidence="10" type="ORF">Maq22A_c18315</name>
</gene>
<evidence type="ECO:0000256" key="2">
    <source>
        <dbReference type="ARBA" id="ARBA00005417"/>
    </source>
</evidence>
<proteinExistence type="inferred from homology"/>
<feature type="compositionally biased region" description="Low complexity" evidence="8">
    <location>
        <begin position="332"/>
        <end position="343"/>
    </location>
</feature>
<dbReference type="PROSITE" id="PS50893">
    <property type="entry name" value="ABC_TRANSPORTER_2"/>
    <property type="match status" value="1"/>
</dbReference>
<dbReference type="OrthoDB" id="9815712at2"/>
<sequence length="353" mass="38050">MPLLDIQNLSVAFPSAGGTLRAVDGVSLTLEEGEVLGVVGESGSGKSVTMMALMGLVAYPGRVSADRLAFASRDLLGMPSRERRRLTGRDVAMIFQEPTTSLNPCFTIGFQITESLRQHLGLDRKAAKRRAIELLEQVGIPAAESRLSSYPHQLSGGMNQRVMIAMAIACNPKLLIADEPTTALDVTIQAQILDLLLSLQRERGMALVLITHNMGVVAETADRMMVMYAGQVMEEQPARTLFTAPQHPYTAALLAALPERSEGGRLATIPGVVPGLYDRPRGCLFSPRCTYATDHSRDERPALRPWQDGAVRCHYPLGDPSRDARIRRDHPAGASSTGAGASAETPTIAEAVR</sequence>
<dbReference type="GO" id="GO:0016887">
    <property type="term" value="F:ATP hydrolysis activity"/>
    <property type="evidence" value="ECO:0007669"/>
    <property type="project" value="InterPro"/>
</dbReference>
<dbReference type="Gene3D" id="3.40.50.300">
    <property type="entry name" value="P-loop containing nucleotide triphosphate hydrolases"/>
    <property type="match status" value="1"/>
</dbReference>
<keyword evidence="7" id="KW-0472">Membrane</keyword>
<evidence type="ECO:0000313" key="11">
    <source>
        <dbReference type="Proteomes" id="UP000061432"/>
    </source>
</evidence>